<dbReference type="PANTHER" id="PTHR24093:SF369">
    <property type="entry name" value="CALCIUM-TRANSPORTING ATPASE"/>
    <property type="match status" value="1"/>
</dbReference>
<comment type="function">
    <text evidence="14">Catalyzes the hydrolysis of ATP coupled with the transport of calcium.</text>
</comment>
<dbReference type="Gene3D" id="2.70.150.10">
    <property type="entry name" value="Calcium-transporting ATPase, cytoplasmic transduction domain A"/>
    <property type="match status" value="1"/>
</dbReference>
<evidence type="ECO:0000256" key="13">
    <source>
        <dbReference type="ARBA" id="ARBA00023136"/>
    </source>
</evidence>
<organism evidence="19 20">
    <name type="scientific">Discina gigas</name>
    <dbReference type="NCBI Taxonomy" id="1032678"/>
    <lineage>
        <taxon>Eukaryota</taxon>
        <taxon>Fungi</taxon>
        <taxon>Dikarya</taxon>
        <taxon>Ascomycota</taxon>
        <taxon>Pezizomycotina</taxon>
        <taxon>Pezizomycetes</taxon>
        <taxon>Pezizales</taxon>
        <taxon>Discinaceae</taxon>
        <taxon>Discina</taxon>
    </lineage>
</organism>
<evidence type="ECO:0000259" key="18">
    <source>
        <dbReference type="Pfam" id="PF00690"/>
    </source>
</evidence>
<keyword evidence="7 14" id="KW-0106">Calcium</keyword>
<keyword evidence="8 14" id="KW-0067">ATP-binding</keyword>
<evidence type="ECO:0000259" key="16">
    <source>
        <dbReference type="Pfam" id="PF00122"/>
    </source>
</evidence>
<feature type="transmembrane region" description="Helical" evidence="14">
    <location>
        <begin position="933"/>
        <end position="955"/>
    </location>
</feature>
<evidence type="ECO:0000256" key="9">
    <source>
        <dbReference type="ARBA" id="ARBA00022842"/>
    </source>
</evidence>
<gene>
    <name evidence="19" type="primary">PMC1_1</name>
    <name evidence="19" type="ORF">Q9L58_007369</name>
</gene>
<dbReference type="EC" id="7.2.2.10" evidence="14"/>
<evidence type="ECO:0000256" key="14">
    <source>
        <dbReference type="RuleBase" id="RU361146"/>
    </source>
</evidence>
<reference evidence="19 20" key="1">
    <citation type="submission" date="2024-02" db="EMBL/GenBank/DDBJ databases">
        <title>Discinaceae phylogenomics.</title>
        <authorList>
            <person name="Dirks A.C."/>
            <person name="James T.Y."/>
        </authorList>
    </citation>
    <scope>NUCLEOTIDE SEQUENCE [LARGE SCALE GENOMIC DNA]</scope>
    <source>
        <strain evidence="19 20">ACD0624</strain>
    </source>
</reference>
<feature type="domain" description="Cation-transporting P-type ATPase C-terminal" evidence="17">
    <location>
        <begin position="960"/>
        <end position="1130"/>
    </location>
</feature>
<keyword evidence="10" id="KW-1278">Translocase</keyword>
<feature type="region of interest" description="Disordered" evidence="15">
    <location>
        <begin position="1259"/>
        <end position="1321"/>
    </location>
</feature>
<comment type="subcellular location">
    <subcellularLocation>
        <location evidence="1">Endomembrane system</location>
        <topology evidence="1">Multi-pass membrane protein</topology>
    </subcellularLocation>
    <subcellularLocation>
        <location evidence="14">Membrane</location>
        <topology evidence="14">Multi-pass membrane protein</topology>
    </subcellularLocation>
</comment>
<dbReference type="InterPro" id="IPR023214">
    <property type="entry name" value="HAD_sf"/>
</dbReference>
<proteinExistence type="inferred from homology"/>
<dbReference type="PRINTS" id="PR00119">
    <property type="entry name" value="CATATPASE"/>
</dbReference>
<dbReference type="InterPro" id="IPR018303">
    <property type="entry name" value="ATPase_P-typ_P_site"/>
</dbReference>
<dbReference type="InterPro" id="IPR023298">
    <property type="entry name" value="ATPase_P-typ_TM_dom_sf"/>
</dbReference>
<keyword evidence="11 14" id="KW-1133">Transmembrane helix</keyword>
<keyword evidence="2 14" id="KW-0813">Transport</keyword>
<feature type="transmembrane region" description="Helical" evidence="14">
    <location>
        <begin position="218"/>
        <end position="247"/>
    </location>
</feature>
<feature type="transmembrane region" description="Helical" evidence="14">
    <location>
        <begin position="1004"/>
        <end position="1028"/>
    </location>
</feature>
<dbReference type="InterPro" id="IPR006068">
    <property type="entry name" value="ATPase_P-typ_cation-transptr_C"/>
</dbReference>
<dbReference type="InterPro" id="IPR004014">
    <property type="entry name" value="ATPase_P-typ_cation-transptr_N"/>
</dbReference>
<sequence length="1321" mass="142665">MSSRNGPSNAPDPDSASTTKLIAASNNNPNKPQDSSKLASSKEPSSFLAVPGSQSRGNSLDAPSTEGGETLVAPHVMISDSMPEDTNPLEPDDRDRHEFEVENNVFAFSPGQLGRLFNPKSHAAFKALGGMRGLEVGLRTDRVTGLSSDETTLDGVVTFDQAANSTQGANGQVKDATPLTPTTTNNINTLVGLPKDSFADRIRVFKDNRLPVKKTKSLWMLMWIALMDKVLLLLSGAAVISLALGLYQTFGGTHKTGEPKLDWVEGVAIIVAIAIVVIVGAMNDYQKERQFVKLNKKKEDRMVKIIRSGRSIQVSVYDLLVGDVCHLEPGDMIPADGVFISGHNIKCDESSATGESDQMRKVAGEEVFAQMEAGVTNYRKMDCFIISGAKVLEGVGTYMVTSVGIHSSFGKTMMALREDPEATPLQKKLNNLAEAIAKLGGASALLLFIVLLIKFLVTVLKPIRAGDPPKGTPSEIGQNFMRILITAITVVVVAVPEGLPLAVTLALAFATTRMLKDNNLVRVLQACETMGNATTICSDKTGTLTQNKMSVVVGTLGTACRFAANGSGSEDKKKDLSTDSMEDNVSMTEFAQTLSPEVKALLLASIAINSTAFEGEENGEMTFIGSKTETALLGFARDHLGMGPVAEERANATIVQLIPFDSARKCMGAVIKLPNGQYRMFIKGASEILLGKCTRILNNPAAQTIADSKLTDDNIESLNQVIALYANRSLRTIGMVYRDFASWPPAGARTLEEDSRQAQFDDIFEDMVFLSIVGIQDPLRNGVPEAVAECQKAGVFVRMVTGDNLMTARAIAQECGIYTPGGIVMEGPQFRKLSKAQMDEIIPRLQVLARSSPEDKRILVRRLKELGETVAVTGDGTNDGPALKMADVGFSMGIAGTEVAKEASSIILMDDNFSSIVKAIMWGRAVNDAVKKFLQFQLTVNITAVLLTFVTAVASDDETSVLSAVQLLWVNLIMDTFAALALATDPPAHSILDRKPDPKSAPLITINMWKMILGQAVYQLVITFVLHFAGKGILKYDADQMKTLVFNTFVWMQIFNQYNNRRLDNKFNIFEGITRNWFFIGINVVMVGGQVMIIFVGGAAFQITRLNGPQWGISLLLGAISLPVAVVIRLIPDELVAKIAPSWMSRKAGSKIYVSNEDRFQWNQGIEDIREELTFLKLVRGGRLNQLNFRRQNMKQNLSHMFRGSKPESFPMTPTGELPGGSNVPSSPSSNRRRRSRSNSAFAAAAMVPSIVAGSIGGWSPVERPGEGSAQFPGARAFGELESQEGAGARPGTNPNESAPAQSSQQPALTPEPSGLAPPRA</sequence>
<evidence type="ECO:0000256" key="8">
    <source>
        <dbReference type="ARBA" id="ARBA00022840"/>
    </source>
</evidence>
<dbReference type="InterPro" id="IPR036412">
    <property type="entry name" value="HAD-like_sf"/>
</dbReference>
<dbReference type="CDD" id="cd02081">
    <property type="entry name" value="P-type_ATPase_Ca_PMCA-like"/>
    <property type="match status" value="1"/>
</dbReference>
<feature type="transmembrane region" description="Helical" evidence="14">
    <location>
        <begin position="267"/>
        <end position="285"/>
    </location>
</feature>
<evidence type="ECO:0000256" key="11">
    <source>
        <dbReference type="ARBA" id="ARBA00022989"/>
    </source>
</evidence>
<evidence type="ECO:0000256" key="3">
    <source>
        <dbReference type="ARBA" id="ARBA00022568"/>
    </source>
</evidence>
<evidence type="ECO:0000259" key="17">
    <source>
        <dbReference type="Pfam" id="PF00689"/>
    </source>
</evidence>
<feature type="transmembrane region" description="Helical" evidence="14">
    <location>
        <begin position="1077"/>
        <end position="1101"/>
    </location>
</feature>
<dbReference type="EMBL" id="JBBBZM010000116">
    <property type="protein sequence ID" value="KAL0633700.1"/>
    <property type="molecule type" value="Genomic_DNA"/>
</dbReference>
<evidence type="ECO:0000256" key="5">
    <source>
        <dbReference type="ARBA" id="ARBA00022723"/>
    </source>
</evidence>
<dbReference type="NCBIfam" id="TIGR01517">
    <property type="entry name" value="ATPase-IIB_Ca"/>
    <property type="match status" value="1"/>
</dbReference>
<keyword evidence="20" id="KW-1185">Reference proteome</keyword>
<feature type="compositionally biased region" description="Polar residues" evidence="15">
    <location>
        <begin position="52"/>
        <end position="62"/>
    </location>
</feature>
<feature type="transmembrane region" description="Helical" evidence="14">
    <location>
        <begin position="480"/>
        <end position="510"/>
    </location>
</feature>
<evidence type="ECO:0000313" key="19">
    <source>
        <dbReference type="EMBL" id="KAL0633700.1"/>
    </source>
</evidence>
<feature type="domain" description="P-type ATPase A" evidence="16">
    <location>
        <begin position="300"/>
        <end position="414"/>
    </location>
</feature>
<feature type="compositionally biased region" description="Low complexity" evidence="15">
    <location>
        <begin position="35"/>
        <end position="46"/>
    </location>
</feature>
<evidence type="ECO:0000313" key="20">
    <source>
        <dbReference type="Proteomes" id="UP001447188"/>
    </source>
</evidence>
<dbReference type="InterPro" id="IPR023299">
    <property type="entry name" value="ATPase_P-typ_cyto_dom_N"/>
</dbReference>
<dbReference type="InterPro" id="IPR001757">
    <property type="entry name" value="P_typ_ATPase"/>
</dbReference>
<evidence type="ECO:0000256" key="12">
    <source>
        <dbReference type="ARBA" id="ARBA00023065"/>
    </source>
</evidence>
<dbReference type="SUPFAM" id="SSF81653">
    <property type="entry name" value="Calcium ATPase, transduction domain A"/>
    <property type="match status" value="1"/>
</dbReference>
<comment type="catalytic activity">
    <reaction evidence="14">
        <text>Ca(2+)(in) + ATP + H2O = Ca(2+)(out) + ADP + phosphate + H(+)</text>
        <dbReference type="Rhea" id="RHEA:18105"/>
        <dbReference type="ChEBI" id="CHEBI:15377"/>
        <dbReference type="ChEBI" id="CHEBI:15378"/>
        <dbReference type="ChEBI" id="CHEBI:29108"/>
        <dbReference type="ChEBI" id="CHEBI:30616"/>
        <dbReference type="ChEBI" id="CHEBI:43474"/>
        <dbReference type="ChEBI" id="CHEBI:456216"/>
        <dbReference type="EC" id="7.2.2.10"/>
    </reaction>
</comment>
<name>A0ABR3GD48_9PEZI</name>
<dbReference type="PANTHER" id="PTHR24093">
    <property type="entry name" value="CATION TRANSPORTING ATPASE"/>
    <property type="match status" value="1"/>
</dbReference>
<keyword evidence="9" id="KW-0460">Magnesium</keyword>
<comment type="similarity">
    <text evidence="14">Belongs to the cation transport ATPase (P-type) (TC 3.A.3) family.</text>
</comment>
<dbReference type="Pfam" id="PF00122">
    <property type="entry name" value="E1-E2_ATPase"/>
    <property type="match status" value="1"/>
</dbReference>
<dbReference type="Pfam" id="PF00690">
    <property type="entry name" value="Cation_ATPase_N"/>
    <property type="match status" value="1"/>
</dbReference>
<keyword evidence="13 14" id="KW-0472">Membrane</keyword>
<evidence type="ECO:0000256" key="10">
    <source>
        <dbReference type="ARBA" id="ARBA00022967"/>
    </source>
</evidence>
<dbReference type="Pfam" id="PF00689">
    <property type="entry name" value="Cation_ATPase_C"/>
    <property type="match status" value="1"/>
</dbReference>
<evidence type="ECO:0000256" key="15">
    <source>
        <dbReference type="SAM" id="MobiDB-lite"/>
    </source>
</evidence>
<evidence type="ECO:0000256" key="7">
    <source>
        <dbReference type="ARBA" id="ARBA00022837"/>
    </source>
</evidence>
<dbReference type="SUPFAM" id="SSF56784">
    <property type="entry name" value="HAD-like"/>
    <property type="match status" value="1"/>
</dbReference>
<keyword evidence="12 14" id="KW-0406">Ion transport</keyword>
<dbReference type="SUPFAM" id="SSF81665">
    <property type="entry name" value="Calcium ATPase, transmembrane domain M"/>
    <property type="match status" value="1"/>
</dbReference>
<dbReference type="Gene3D" id="1.20.1110.10">
    <property type="entry name" value="Calcium-transporting ATPase, transmembrane domain"/>
    <property type="match status" value="1"/>
</dbReference>
<dbReference type="InterPro" id="IPR008250">
    <property type="entry name" value="ATPase_P-typ_transduc_dom_A_sf"/>
</dbReference>
<accession>A0ABR3GD48</accession>
<feature type="transmembrane region" description="Helical" evidence="14">
    <location>
        <begin position="961"/>
        <end position="983"/>
    </location>
</feature>
<feature type="transmembrane region" description="Helical" evidence="14">
    <location>
        <begin position="435"/>
        <end position="460"/>
    </location>
</feature>
<keyword evidence="5" id="KW-0479">Metal-binding</keyword>
<evidence type="ECO:0000256" key="1">
    <source>
        <dbReference type="ARBA" id="ARBA00004127"/>
    </source>
</evidence>
<dbReference type="SFLD" id="SFLDG00002">
    <property type="entry name" value="C1.7:_P-type_atpase_like"/>
    <property type="match status" value="1"/>
</dbReference>
<feature type="domain" description="Cation-transporting P-type ATPase N-terminal" evidence="18">
    <location>
        <begin position="192"/>
        <end position="241"/>
    </location>
</feature>
<keyword evidence="3 14" id="KW-0109">Calcium transport</keyword>
<dbReference type="Gene3D" id="3.40.50.1000">
    <property type="entry name" value="HAD superfamily/HAD-like"/>
    <property type="match status" value="1"/>
</dbReference>
<feature type="transmembrane region" description="Helical" evidence="14">
    <location>
        <begin position="1241"/>
        <end position="1259"/>
    </location>
</feature>
<evidence type="ECO:0000256" key="6">
    <source>
        <dbReference type="ARBA" id="ARBA00022741"/>
    </source>
</evidence>
<dbReference type="SFLD" id="SFLDF00027">
    <property type="entry name" value="p-type_atpase"/>
    <property type="match status" value="1"/>
</dbReference>
<dbReference type="NCBIfam" id="TIGR01494">
    <property type="entry name" value="ATPase_P-type"/>
    <property type="match status" value="2"/>
</dbReference>
<evidence type="ECO:0000256" key="4">
    <source>
        <dbReference type="ARBA" id="ARBA00022692"/>
    </source>
</evidence>
<evidence type="ECO:0000256" key="2">
    <source>
        <dbReference type="ARBA" id="ARBA00022448"/>
    </source>
</evidence>
<dbReference type="PRINTS" id="PR00121">
    <property type="entry name" value="NAKATPASE"/>
</dbReference>
<dbReference type="InterPro" id="IPR059000">
    <property type="entry name" value="ATPase_P-type_domA"/>
</dbReference>
<dbReference type="SFLD" id="SFLDS00003">
    <property type="entry name" value="Haloacid_Dehalogenase"/>
    <property type="match status" value="1"/>
</dbReference>
<dbReference type="Gene3D" id="3.40.1110.10">
    <property type="entry name" value="Calcium-transporting ATPase, cytoplasmic domain N"/>
    <property type="match status" value="1"/>
</dbReference>
<feature type="transmembrane region" description="Helical" evidence="14">
    <location>
        <begin position="1113"/>
        <end position="1131"/>
    </location>
</feature>
<dbReference type="Pfam" id="PF13246">
    <property type="entry name" value="Cation_ATPase"/>
    <property type="match status" value="1"/>
</dbReference>
<comment type="caution">
    <text evidence="19">The sequence shown here is derived from an EMBL/GenBank/DDBJ whole genome shotgun (WGS) entry which is preliminary data.</text>
</comment>
<feature type="compositionally biased region" description="Polar residues" evidence="15">
    <location>
        <begin position="1293"/>
        <end position="1308"/>
    </location>
</feature>
<dbReference type="InterPro" id="IPR044492">
    <property type="entry name" value="P_typ_ATPase_HD_dom"/>
</dbReference>
<feature type="region of interest" description="Disordered" evidence="15">
    <location>
        <begin position="1202"/>
        <end position="1241"/>
    </location>
</feature>
<dbReference type="Proteomes" id="UP001447188">
    <property type="component" value="Unassembled WGS sequence"/>
</dbReference>
<dbReference type="InterPro" id="IPR006408">
    <property type="entry name" value="P-type_ATPase_IIB"/>
</dbReference>
<keyword evidence="4 14" id="KW-0812">Transmembrane</keyword>
<feature type="region of interest" description="Disordered" evidence="15">
    <location>
        <begin position="1"/>
        <end position="68"/>
    </location>
</feature>
<dbReference type="PROSITE" id="PS00154">
    <property type="entry name" value="ATPASE_E1_E2"/>
    <property type="match status" value="1"/>
</dbReference>
<dbReference type="SUPFAM" id="SSF81660">
    <property type="entry name" value="Metal cation-transporting ATPase, ATP-binding domain N"/>
    <property type="match status" value="1"/>
</dbReference>
<feature type="compositionally biased region" description="Polar residues" evidence="15">
    <location>
        <begin position="15"/>
        <end position="33"/>
    </location>
</feature>
<keyword evidence="6 14" id="KW-0547">Nucleotide-binding</keyword>
<protein>
    <recommendedName>
        <fullName evidence="14">Calcium-transporting ATPase</fullName>
        <ecNumber evidence="14">7.2.2.10</ecNumber>
    </recommendedName>
</protein>